<name>A0A1Y2G4D9_9BASI</name>
<dbReference type="Gene3D" id="3.90.550.10">
    <property type="entry name" value="Spore Coat Polysaccharide Biosynthesis Protein SpsA, Chain A"/>
    <property type="match status" value="1"/>
</dbReference>
<keyword evidence="6" id="KW-1185">Reference proteome</keyword>
<keyword evidence="2" id="KW-0812">Transmembrane</keyword>
<dbReference type="InterPro" id="IPR057688">
    <property type="entry name" value="DUF7928"/>
</dbReference>
<dbReference type="InParanoid" id="A0A1Y2G4D9"/>
<proteinExistence type="predicted"/>
<feature type="compositionally biased region" description="Polar residues" evidence="1">
    <location>
        <begin position="155"/>
        <end position="169"/>
    </location>
</feature>
<dbReference type="PANTHER" id="PTHR35408">
    <property type="entry name" value="CHROMOSOME 15, WHOLE GENOME SHOTGUN SEQUENCE"/>
    <property type="match status" value="1"/>
</dbReference>
<gene>
    <name evidence="5" type="ORF">BCR35DRAFT_260090</name>
</gene>
<dbReference type="AlphaFoldDB" id="A0A1Y2G4D9"/>
<dbReference type="SUPFAM" id="SSF53448">
    <property type="entry name" value="Nucleotide-diphospho-sugar transferases"/>
    <property type="match status" value="1"/>
</dbReference>
<keyword evidence="2" id="KW-0472">Membrane</keyword>
<dbReference type="STRING" id="106004.A0A1Y2G4D9"/>
<evidence type="ECO:0000313" key="5">
    <source>
        <dbReference type="EMBL" id="ORY92816.1"/>
    </source>
</evidence>
<dbReference type="InterPro" id="IPR001173">
    <property type="entry name" value="Glyco_trans_2-like"/>
</dbReference>
<dbReference type="GO" id="GO:0016740">
    <property type="term" value="F:transferase activity"/>
    <property type="evidence" value="ECO:0007669"/>
    <property type="project" value="UniProtKB-KW"/>
</dbReference>
<evidence type="ECO:0000259" key="4">
    <source>
        <dbReference type="Pfam" id="PF25550"/>
    </source>
</evidence>
<dbReference type="OrthoDB" id="38531at2759"/>
<evidence type="ECO:0000313" key="6">
    <source>
        <dbReference type="Proteomes" id="UP000193467"/>
    </source>
</evidence>
<feature type="transmembrane region" description="Helical" evidence="2">
    <location>
        <begin position="764"/>
        <end position="784"/>
    </location>
</feature>
<protein>
    <submittedName>
        <fullName evidence="5">Glycosyl transferase family group 2-domain-containing protein</fullName>
    </submittedName>
</protein>
<feature type="domain" description="DUF7928" evidence="4">
    <location>
        <begin position="1"/>
        <end position="149"/>
    </location>
</feature>
<dbReference type="InterPro" id="IPR029044">
    <property type="entry name" value="Nucleotide-diphossugar_trans"/>
</dbReference>
<dbReference type="Proteomes" id="UP000193467">
    <property type="component" value="Unassembled WGS sequence"/>
</dbReference>
<reference evidence="5 6" key="1">
    <citation type="submission" date="2016-07" db="EMBL/GenBank/DDBJ databases">
        <title>Pervasive Adenine N6-methylation of Active Genes in Fungi.</title>
        <authorList>
            <consortium name="DOE Joint Genome Institute"/>
            <person name="Mondo S.J."/>
            <person name="Dannebaum R.O."/>
            <person name="Kuo R.C."/>
            <person name="Labutti K."/>
            <person name="Haridas S."/>
            <person name="Kuo A."/>
            <person name="Salamov A."/>
            <person name="Ahrendt S.R."/>
            <person name="Lipzen A."/>
            <person name="Sullivan W."/>
            <person name="Andreopoulos W.B."/>
            <person name="Clum A."/>
            <person name="Lindquist E."/>
            <person name="Daum C."/>
            <person name="Ramamoorthy G.K."/>
            <person name="Gryganskyi A."/>
            <person name="Culley D."/>
            <person name="Magnuson J.K."/>
            <person name="James T.Y."/>
            <person name="O'Malley M.A."/>
            <person name="Stajich J.E."/>
            <person name="Spatafora J.W."/>
            <person name="Visel A."/>
            <person name="Grigoriev I.V."/>
        </authorList>
    </citation>
    <scope>NUCLEOTIDE SEQUENCE [LARGE SCALE GENOMIC DNA]</scope>
    <source>
        <strain evidence="5 6">62-1032</strain>
    </source>
</reference>
<organism evidence="5 6">
    <name type="scientific">Leucosporidium creatinivorum</name>
    <dbReference type="NCBI Taxonomy" id="106004"/>
    <lineage>
        <taxon>Eukaryota</taxon>
        <taxon>Fungi</taxon>
        <taxon>Dikarya</taxon>
        <taxon>Basidiomycota</taxon>
        <taxon>Pucciniomycotina</taxon>
        <taxon>Microbotryomycetes</taxon>
        <taxon>Leucosporidiales</taxon>
        <taxon>Leucosporidium</taxon>
    </lineage>
</organism>
<evidence type="ECO:0000256" key="2">
    <source>
        <dbReference type="SAM" id="Phobius"/>
    </source>
</evidence>
<feature type="transmembrane region" description="Helical" evidence="2">
    <location>
        <begin position="791"/>
        <end position="812"/>
    </location>
</feature>
<dbReference type="Pfam" id="PF25550">
    <property type="entry name" value="DUF7928"/>
    <property type="match status" value="1"/>
</dbReference>
<feature type="transmembrane region" description="Helical" evidence="2">
    <location>
        <begin position="668"/>
        <end position="689"/>
    </location>
</feature>
<accession>A0A1Y2G4D9</accession>
<feature type="region of interest" description="Disordered" evidence="1">
    <location>
        <begin position="155"/>
        <end position="174"/>
    </location>
</feature>
<evidence type="ECO:0000256" key="1">
    <source>
        <dbReference type="SAM" id="MobiDB-lite"/>
    </source>
</evidence>
<keyword evidence="5" id="KW-0808">Transferase</keyword>
<dbReference type="PANTHER" id="PTHR35408:SF3">
    <property type="entry name" value="GLYCOSYLTRANSFERASE 2-LIKE DOMAIN-CONTAINING PROTEIN"/>
    <property type="match status" value="1"/>
</dbReference>
<dbReference type="Pfam" id="PF13632">
    <property type="entry name" value="Glyco_trans_2_3"/>
    <property type="match status" value="1"/>
</dbReference>
<feature type="transmembrane region" description="Helical" evidence="2">
    <location>
        <begin position="635"/>
        <end position="656"/>
    </location>
</feature>
<keyword evidence="2" id="KW-1133">Transmembrane helix</keyword>
<feature type="domain" description="Glycosyltransferase 2-like" evidence="3">
    <location>
        <begin position="440"/>
        <end position="650"/>
    </location>
</feature>
<sequence length="822" mass="92614">MATHLFQHAIAKNWVHEDDSIPAAVAVRHARRRYVLSPRDDTRLAPFAIALQSLNPAVAFTYNASVVQAITSNLDPSVSQLYLSSSQRVQVVDRMEELANVRYAQMACFVRLEGTLVIWCDKVDDFQSTAAAWESTLVKFVWEQAARSTDISATALSPRPQLQSSNSSETEGDIDEKAYDEKSLAAERVELPRKTLYFAPVYTGLSVGLNIIICSLFASGIAREVILDGSYMRCVLLIVIPLMFLVIMFFTDTMIAIVAQVLLPIGQMARNSLYYSGKAPVRLTGEEPLPHITVCMPVYKEGLDDVLAPTIESVNKAISTYELQGGTANILVCEDGMQLVDEKEVLKRTDYYERQNCAWVARHPENRAGRFKKSSNLNVAKALSLRVEDIMAERRPTDPESALAWSQVDEDRIYEVALQEALAEHEGRVWANGNIRIGDYILMIDSDTRIPEDCFLDAASEMEQSPEVAILQHCSGTFLVGAGYFESGIAFFTKIVNWSISWTIANGTTAPFMGHNAFLRWSALQHQAIYNPDNKIWSEDHVSEDFVMSLNLLKTGYITRWATYSNSEFLEGVSLSAADELNRWQKYAFGCSEMVFNPVRHWFTKSPFAKLYRQFLWSAAPVAYKFSASSYVASYWAIGCGAPCSIVLFFIQAFFYDQLDPIFYETPPFNILITIIAVFTLAGTGALVIGRYRSQDTNLFVAIGQHLKWICFMVAFFGGLSWHVMLALLAHITSYNMTWSTTVKDVQQSTVFKEVPILLRRFGVTYAVMFSWIAAMILLMSGLFGPRYTLVEFPIVFAALWCAAWHILYPILLNPWIMLFRF</sequence>
<dbReference type="EMBL" id="MCGR01000001">
    <property type="protein sequence ID" value="ORY92816.1"/>
    <property type="molecule type" value="Genomic_DNA"/>
</dbReference>
<feature type="transmembrane region" description="Helical" evidence="2">
    <location>
        <begin position="196"/>
        <end position="218"/>
    </location>
</feature>
<feature type="transmembrane region" description="Helical" evidence="2">
    <location>
        <begin position="709"/>
        <end position="732"/>
    </location>
</feature>
<evidence type="ECO:0000259" key="3">
    <source>
        <dbReference type="Pfam" id="PF13632"/>
    </source>
</evidence>
<comment type="caution">
    <text evidence="5">The sequence shown here is derived from an EMBL/GenBank/DDBJ whole genome shotgun (WGS) entry which is preliminary data.</text>
</comment>
<feature type="transmembrane region" description="Helical" evidence="2">
    <location>
        <begin position="230"/>
        <end position="263"/>
    </location>
</feature>